<sequence length="40" mass="4571">MKKASKFDKSFLAWMLVAQVVVIITYLYLVSTGFFNTLPV</sequence>
<accession>A0AAW8WKQ7</accession>
<proteinExistence type="predicted"/>
<keyword evidence="1" id="KW-0472">Membrane</keyword>
<feature type="transmembrane region" description="Helical" evidence="1">
    <location>
        <begin position="12"/>
        <end position="35"/>
    </location>
</feature>
<evidence type="ECO:0008006" key="4">
    <source>
        <dbReference type="Google" id="ProtNLM"/>
    </source>
</evidence>
<dbReference type="AlphaFoldDB" id="A0AAW8WKQ7"/>
<comment type="caution">
    <text evidence="2">The sequence shown here is derived from an EMBL/GenBank/DDBJ whole genome shotgun (WGS) entry which is preliminary data.</text>
</comment>
<gene>
    <name evidence="2" type="ORF">RON39_03470</name>
</gene>
<dbReference type="EMBL" id="JAVTXN010000011">
    <property type="protein sequence ID" value="MDT9609188.1"/>
    <property type="molecule type" value="Genomic_DNA"/>
</dbReference>
<keyword evidence="1" id="KW-1133">Transmembrane helix</keyword>
<evidence type="ECO:0000313" key="3">
    <source>
        <dbReference type="Proteomes" id="UP001253287"/>
    </source>
</evidence>
<keyword evidence="1" id="KW-0812">Transmembrane</keyword>
<evidence type="ECO:0000313" key="2">
    <source>
        <dbReference type="EMBL" id="MDT9609188.1"/>
    </source>
</evidence>
<dbReference type="RefSeq" id="WP_005729405.1">
    <property type="nucleotide sequence ID" value="NZ_CP046311.1"/>
</dbReference>
<protein>
    <recommendedName>
        <fullName evidence="4">CPBP family intramembrane metalloprotease</fullName>
    </recommendedName>
</protein>
<evidence type="ECO:0000256" key="1">
    <source>
        <dbReference type="SAM" id="Phobius"/>
    </source>
</evidence>
<organism evidence="2 3">
    <name type="scientific">Lactobacillus crispatus</name>
    <dbReference type="NCBI Taxonomy" id="47770"/>
    <lineage>
        <taxon>Bacteria</taxon>
        <taxon>Bacillati</taxon>
        <taxon>Bacillota</taxon>
        <taxon>Bacilli</taxon>
        <taxon>Lactobacillales</taxon>
        <taxon>Lactobacillaceae</taxon>
        <taxon>Lactobacillus</taxon>
    </lineage>
</organism>
<reference evidence="2" key="1">
    <citation type="submission" date="2023-08" db="EMBL/GenBank/DDBJ databases">
        <title>Lactobacillus from the Female Urinary Tract.</title>
        <authorList>
            <person name="Stegman N."/>
            <person name="Jackson B."/>
            <person name="Steiling M."/>
            <person name="Sedano C."/>
            <person name="Wolfe A."/>
            <person name="Putonti C."/>
        </authorList>
    </citation>
    <scope>NUCLEOTIDE SEQUENCE</scope>
    <source>
        <strain evidence="2">UMB5661</strain>
    </source>
</reference>
<dbReference type="Proteomes" id="UP001253287">
    <property type="component" value="Unassembled WGS sequence"/>
</dbReference>
<name>A0AAW8WKQ7_9LACO</name>